<accession>A0A2S7WPH7</accession>
<name>A0A2S7WPH7_9FLAO</name>
<dbReference type="GO" id="GO:0003824">
    <property type="term" value="F:catalytic activity"/>
    <property type="evidence" value="ECO:0007669"/>
    <property type="project" value="InterPro"/>
</dbReference>
<dbReference type="PROSITE" id="PS00166">
    <property type="entry name" value="ENOYL_COA_HYDRATASE"/>
    <property type="match status" value="1"/>
</dbReference>
<dbReference type="InterPro" id="IPR029045">
    <property type="entry name" value="ClpP/crotonase-like_dom_sf"/>
</dbReference>
<proteinExistence type="inferred from homology"/>
<keyword evidence="3" id="KW-0175">Coiled coil</keyword>
<dbReference type="SUPFAM" id="SSF52096">
    <property type="entry name" value="ClpP/crotonase"/>
    <property type="match status" value="1"/>
</dbReference>
<comment type="caution">
    <text evidence="4">The sequence shown here is derived from an EMBL/GenBank/DDBJ whole genome shotgun (WGS) entry which is preliminary data.</text>
</comment>
<dbReference type="RefSeq" id="WP_105016094.1">
    <property type="nucleotide sequence ID" value="NZ_MSCN01000001.1"/>
</dbReference>
<sequence>MTTNRQNGSLYVNIQNKIATVEFGHPASNSFPSELLDRLTNELNSISKNDSVSIIILKSEGDRAFCAGASFDELVAISNLEEGEKFFSGFANVINAMRTCGKIIIGRVQGKTVGGGVGLASACDYVLATEAAAIKLSELTIGIGPFVIEPAVSRKIGLAATSELTLDATSWKSAYWAKEKGLYAKVFETIKELDEEVDLLANKLASYNIQALSEMKKVLWNNTSHWNSLLIERAKISGELVLSDFTKSALAKFSKK</sequence>
<dbReference type="InterPro" id="IPR051683">
    <property type="entry name" value="Enoyl-CoA_Hydratase/Isomerase"/>
</dbReference>
<keyword evidence="5" id="KW-1185">Reference proteome</keyword>
<dbReference type="PANTHER" id="PTHR42964:SF1">
    <property type="entry name" value="POLYKETIDE BIOSYNTHESIS ENOYL-COA HYDRATASE PKSH-RELATED"/>
    <property type="match status" value="1"/>
</dbReference>
<comment type="similarity">
    <text evidence="1 2">Belongs to the enoyl-CoA hydratase/isomerase family.</text>
</comment>
<dbReference type="Proteomes" id="UP000238882">
    <property type="component" value="Unassembled WGS sequence"/>
</dbReference>
<evidence type="ECO:0000313" key="5">
    <source>
        <dbReference type="Proteomes" id="UP000238882"/>
    </source>
</evidence>
<reference evidence="4 5" key="1">
    <citation type="submission" date="2016-12" db="EMBL/GenBank/DDBJ databases">
        <title>Trade-off between light-utilization and light-protection in marine flavobacteria.</title>
        <authorList>
            <person name="Kumagai Y."/>
            <person name="Yoshizawa S."/>
            <person name="Kogure K."/>
            <person name="Iwasaki W."/>
        </authorList>
    </citation>
    <scope>NUCLEOTIDE SEQUENCE [LARGE SCALE GENOMIC DNA]</scope>
    <source>
        <strain evidence="4 5">NBRC 108759</strain>
    </source>
</reference>
<evidence type="ECO:0000256" key="3">
    <source>
        <dbReference type="SAM" id="Coils"/>
    </source>
</evidence>
<dbReference type="AlphaFoldDB" id="A0A2S7WPH7"/>
<dbReference type="InterPro" id="IPR001753">
    <property type="entry name" value="Enoyl-CoA_hydra/iso"/>
</dbReference>
<dbReference type="PANTHER" id="PTHR42964">
    <property type="entry name" value="ENOYL-COA HYDRATASE"/>
    <property type="match status" value="1"/>
</dbReference>
<organism evidence="4 5">
    <name type="scientific">Polaribacter porphyrae</name>
    <dbReference type="NCBI Taxonomy" id="1137780"/>
    <lineage>
        <taxon>Bacteria</taxon>
        <taxon>Pseudomonadati</taxon>
        <taxon>Bacteroidota</taxon>
        <taxon>Flavobacteriia</taxon>
        <taxon>Flavobacteriales</taxon>
        <taxon>Flavobacteriaceae</taxon>
    </lineage>
</organism>
<dbReference type="OrthoDB" id="638407at2"/>
<evidence type="ECO:0000313" key="4">
    <source>
        <dbReference type="EMBL" id="PQJ79499.1"/>
    </source>
</evidence>
<gene>
    <name evidence="4" type="ORF">BTO18_10085</name>
</gene>
<dbReference type="EMBL" id="MSCN01000001">
    <property type="protein sequence ID" value="PQJ79499.1"/>
    <property type="molecule type" value="Genomic_DNA"/>
</dbReference>
<feature type="coiled-coil region" evidence="3">
    <location>
        <begin position="183"/>
        <end position="210"/>
    </location>
</feature>
<dbReference type="Gene3D" id="3.90.226.10">
    <property type="entry name" value="2-enoyl-CoA Hydratase, Chain A, domain 1"/>
    <property type="match status" value="1"/>
</dbReference>
<evidence type="ECO:0000256" key="1">
    <source>
        <dbReference type="ARBA" id="ARBA00005254"/>
    </source>
</evidence>
<evidence type="ECO:0000256" key="2">
    <source>
        <dbReference type="RuleBase" id="RU003707"/>
    </source>
</evidence>
<protein>
    <submittedName>
        <fullName evidence="4">Enoyl-CoA hydratase</fullName>
    </submittedName>
</protein>
<dbReference type="Pfam" id="PF00378">
    <property type="entry name" value="ECH_1"/>
    <property type="match status" value="1"/>
</dbReference>
<dbReference type="CDD" id="cd06558">
    <property type="entry name" value="crotonase-like"/>
    <property type="match status" value="1"/>
</dbReference>
<dbReference type="InterPro" id="IPR018376">
    <property type="entry name" value="Enoyl-CoA_hyd/isom_CS"/>
</dbReference>